<dbReference type="InterPro" id="IPR036388">
    <property type="entry name" value="WH-like_DNA-bd_sf"/>
</dbReference>
<dbReference type="EMBL" id="CP084167">
    <property type="protein sequence ID" value="UJG42714.1"/>
    <property type="molecule type" value="Genomic_DNA"/>
</dbReference>
<reference evidence="2" key="1">
    <citation type="journal article" date="2022" name="Nat. Microbiol.">
        <title>Unique mobile elements and scalable gene flow at the prokaryote-eukaryote boundary revealed by circularized Asgard archaea genomes.</title>
        <authorList>
            <person name="Wu F."/>
            <person name="Speth D.R."/>
            <person name="Philosof A."/>
            <person name="Cremiere A."/>
            <person name="Narayanan A."/>
            <person name="Barco R.A."/>
            <person name="Connon S.A."/>
            <person name="Amend J.P."/>
            <person name="Antoshechkin I.A."/>
            <person name="Orphan V.J."/>
        </authorList>
    </citation>
    <scope>NUCLEOTIDE SEQUENCE</scope>
    <source>
        <strain evidence="2">PR6</strain>
    </source>
</reference>
<evidence type="ECO:0000313" key="2">
    <source>
        <dbReference type="EMBL" id="UJG42714.1"/>
    </source>
</evidence>
<dbReference type="Pfam" id="PF01638">
    <property type="entry name" value="HxlR"/>
    <property type="match status" value="1"/>
</dbReference>
<dbReference type="InterPro" id="IPR036390">
    <property type="entry name" value="WH_DNA-bd_sf"/>
</dbReference>
<organism evidence="2">
    <name type="scientific">Candidatus Heimdallarchaeum endolithica</name>
    <dbReference type="NCBI Taxonomy" id="2876572"/>
    <lineage>
        <taxon>Archaea</taxon>
        <taxon>Promethearchaeati</taxon>
        <taxon>Candidatus Heimdallarchaeota</taxon>
        <taxon>Candidatus Heimdallarchaeia (ex Rinke et al. 2021) (nom. nud.)</taxon>
        <taxon>Candidatus Heimdallarchaeales</taxon>
        <taxon>Candidatus Heimdallarchaeaceae</taxon>
        <taxon>Candidatus Heimdallarchaeum</taxon>
    </lineage>
</organism>
<dbReference type="SUPFAM" id="SSF46785">
    <property type="entry name" value="Winged helix' DNA-binding domain"/>
    <property type="match status" value="1"/>
</dbReference>
<dbReference type="Proteomes" id="UP001200513">
    <property type="component" value="Chromosome"/>
</dbReference>
<dbReference type="InterPro" id="IPR002577">
    <property type="entry name" value="HTH_HxlR"/>
</dbReference>
<proteinExistence type="predicted"/>
<accession>A0A9Y1BPC4</accession>
<evidence type="ECO:0000259" key="1">
    <source>
        <dbReference type="Pfam" id="PF01638"/>
    </source>
</evidence>
<name>A0A9Y1BPC4_9ARCH</name>
<dbReference type="Gene3D" id="1.10.10.10">
    <property type="entry name" value="Winged helix-like DNA-binding domain superfamily/Winged helix DNA-binding domain"/>
    <property type="match status" value="1"/>
</dbReference>
<feature type="domain" description="HTH hxlR-type" evidence="1">
    <location>
        <begin position="18"/>
        <end position="95"/>
    </location>
</feature>
<gene>
    <name evidence="2" type="ORF">K9W46_10010</name>
</gene>
<protein>
    <submittedName>
        <fullName evidence="2">Helix-turn-helix transcriptional regulator</fullName>
    </submittedName>
</protein>
<sequence>MNGKKNYSLEELIATLEQKGAIHILIYLEEKKNANLTSIMENTPKVGQTAIYTAIRKLLDQELINEKKEPPYNRRFFSLTDRGKKVVEILKKLKEIT</sequence>
<dbReference type="AlphaFoldDB" id="A0A9Y1BPC4"/>